<comment type="caution">
    <text evidence="2">The sequence shown here is derived from an EMBL/GenBank/DDBJ whole genome shotgun (WGS) entry which is preliminary data.</text>
</comment>
<name>A0A919SZ82_9ACTN</name>
<gene>
    <name evidence="2" type="ORF">Aco04nite_76230</name>
</gene>
<evidence type="ECO:0000313" key="3">
    <source>
        <dbReference type="Proteomes" id="UP000680865"/>
    </source>
</evidence>
<dbReference type="Proteomes" id="UP000680865">
    <property type="component" value="Unassembled WGS sequence"/>
</dbReference>
<feature type="signal peptide" evidence="1">
    <location>
        <begin position="1"/>
        <end position="27"/>
    </location>
</feature>
<keyword evidence="3" id="KW-1185">Reference proteome</keyword>
<evidence type="ECO:0000313" key="2">
    <source>
        <dbReference type="EMBL" id="GIM81369.1"/>
    </source>
</evidence>
<accession>A0A919SZ82</accession>
<feature type="chain" id="PRO_5037586688" description="Secreted protein" evidence="1">
    <location>
        <begin position="28"/>
        <end position="170"/>
    </location>
</feature>
<protein>
    <recommendedName>
        <fullName evidence="4">Secreted protein</fullName>
    </recommendedName>
</protein>
<dbReference type="EMBL" id="BOQP01000046">
    <property type="protein sequence ID" value="GIM81369.1"/>
    <property type="molecule type" value="Genomic_DNA"/>
</dbReference>
<evidence type="ECO:0000256" key="1">
    <source>
        <dbReference type="SAM" id="SignalP"/>
    </source>
</evidence>
<evidence type="ECO:0008006" key="4">
    <source>
        <dbReference type="Google" id="ProtNLM"/>
    </source>
</evidence>
<proteinExistence type="predicted"/>
<dbReference type="AlphaFoldDB" id="A0A919SZ82"/>
<reference evidence="2" key="1">
    <citation type="submission" date="2021-03" db="EMBL/GenBank/DDBJ databases">
        <title>Whole genome shotgun sequence of Actinoplanes consettensis NBRC 14913.</title>
        <authorList>
            <person name="Komaki H."/>
            <person name="Tamura T."/>
        </authorList>
    </citation>
    <scope>NUCLEOTIDE SEQUENCE</scope>
    <source>
        <strain evidence="2">NBRC 14913</strain>
    </source>
</reference>
<keyword evidence="1" id="KW-0732">Signal</keyword>
<sequence>MRRLMTTGLGLVLALATSLTFAGPASAADGVDPGRCYNSSTSLGTICVFVTYDNTNCDAFSTDNCVGLNGATVRDVEIRVESGAVDTLATLMISYDVYGDGTSDYTRKGYAAFRQTSSRDYLWSPSTAVNDVNRLCVRVRSASAGSYDDGINIGGMNPYGLSTSGACNLP</sequence>
<organism evidence="2 3">
    <name type="scientific">Winogradskya consettensis</name>
    <dbReference type="NCBI Taxonomy" id="113560"/>
    <lineage>
        <taxon>Bacteria</taxon>
        <taxon>Bacillati</taxon>
        <taxon>Actinomycetota</taxon>
        <taxon>Actinomycetes</taxon>
        <taxon>Micromonosporales</taxon>
        <taxon>Micromonosporaceae</taxon>
        <taxon>Winogradskya</taxon>
    </lineage>
</organism>